<protein>
    <submittedName>
        <fullName evidence="3">Uncharacterized protein</fullName>
    </submittedName>
</protein>
<feature type="signal peptide" evidence="2">
    <location>
        <begin position="1"/>
        <end position="36"/>
    </location>
</feature>
<feature type="chain" id="PRO_5044023499" evidence="2">
    <location>
        <begin position="37"/>
        <end position="81"/>
    </location>
</feature>
<comment type="caution">
    <text evidence="3">The sequence shown here is derived from an EMBL/GenBank/DDBJ whole genome shotgun (WGS) entry which is preliminary data.</text>
</comment>
<evidence type="ECO:0000256" key="1">
    <source>
        <dbReference type="SAM" id="MobiDB-lite"/>
    </source>
</evidence>
<organism evidence="3 4">
    <name type="scientific">Aristolochia fimbriata</name>
    <name type="common">White veined hardy Dutchman's pipe vine</name>
    <dbReference type="NCBI Taxonomy" id="158543"/>
    <lineage>
        <taxon>Eukaryota</taxon>
        <taxon>Viridiplantae</taxon>
        <taxon>Streptophyta</taxon>
        <taxon>Embryophyta</taxon>
        <taxon>Tracheophyta</taxon>
        <taxon>Spermatophyta</taxon>
        <taxon>Magnoliopsida</taxon>
        <taxon>Magnoliidae</taxon>
        <taxon>Piperales</taxon>
        <taxon>Aristolochiaceae</taxon>
        <taxon>Aristolochia</taxon>
    </lineage>
</organism>
<gene>
    <name evidence="3" type="ORF">H6P81_017158</name>
</gene>
<dbReference type="Proteomes" id="UP000825729">
    <property type="component" value="Unassembled WGS sequence"/>
</dbReference>
<reference evidence="3 4" key="1">
    <citation type="submission" date="2021-07" db="EMBL/GenBank/DDBJ databases">
        <title>The Aristolochia fimbriata genome: insights into angiosperm evolution, floral development and chemical biosynthesis.</title>
        <authorList>
            <person name="Jiao Y."/>
        </authorList>
    </citation>
    <scope>NUCLEOTIDE SEQUENCE [LARGE SCALE GENOMIC DNA]</scope>
    <source>
        <strain evidence="3">IBCAS-2021</strain>
        <tissue evidence="3">Leaf</tissue>
    </source>
</reference>
<accession>A0AAV7DXP7</accession>
<feature type="region of interest" description="Disordered" evidence="1">
    <location>
        <begin position="53"/>
        <end position="81"/>
    </location>
</feature>
<evidence type="ECO:0000313" key="3">
    <source>
        <dbReference type="EMBL" id="KAG9441304.1"/>
    </source>
</evidence>
<evidence type="ECO:0000313" key="4">
    <source>
        <dbReference type="Proteomes" id="UP000825729"/>
    </source>
</evidence>
<sequence>MGLLHLGGRGGRLPQFATVAALLLIIAACLVSTADSRGFPHFPSQLGSMELQRPAWRELGDRTSGSGRPAPAGPKQKDVAR</sequence>
<dbReference type="AlphaFoldDB" id="A0AAV7DXP7"/>
<name>A0AAV7DXP7_ARIFI</name>
<evidence type="ECO:0000256" key="2">
    <source>
        <dbReference type="SAM" id="SignalP"/>
    </source>
</evidence>
<proteinExistence type="predicted"/>
<keyword evidence="2" id="KW-0732">Signal</keyword>
<dbReference type="EMBL" id="JAINDJ010000007">
    <property type="protein sequence ID" value="KAG9441304.1"/>
    <property type="molecule type" value="Genomic_DNA"/>
</dbReference>
<keyword evidence="4" id="KW-1185">Reference proteome</keyword>